<dbReference type="GO" id="GO:0003676">
    <property type="term" value="F:nucleic acid binding"/>
    <property type="evidence" value="ECO:0007669"/>
    <property type="project" value="InterPro"/>
</dbReference>
<feature type="non-terminal residue" evidence="3">
    <location>
        <position position="1"/>
    </location>
</feature>
<dbReference type="GO" id="GO:0004523">
    <property type="term" value="F:RNA-DNA hybrid ribonuclease activity"/>
    <property type="evidence" value="ECO:0007669"/>
    <property type="project" value="InterPro"/>
</dbReference>
<organism evidence="3 4">
    <name type="scientific">Phytophthora aleatoria</name>
    <dbReference type="NCBI Taxonomy" id="2496075"/>
    <lineage>
        <taxon>Eukaryota</taxon>
        <taxon>Sar</taxon>
        <taxon>Stramenopiles</taxon>
        <taxon>Oomycota</taxon>
        <taxon>Peronosporomycetes</taxon>
        <taxon>Peronosporales</taxon>
        <taxon>Peronosporaceae</taxon>
        <taxon>Phytophthora</taxon>
    </lineage>
</organism>
<protein>
    <recommendedName>
        <fullName evidence="2">RNase H type-1 domain-containing protein</fullName>
    </recommendedName>
</protein>
<dbReference type="Proteomes" id="UP000709295">
    <property type="component" value="Unassembled WGS sequence"/>
</dbReference>
<comment type="caution">
    <text evidence="3">The sequence shown here is derived from an EMBL/GenBank/DDBJ whole genome shotgun (WGS) entry which is preliminary data.</text>
</comment>
<gene>
    <name evidence="3" type="ORF">JG688_00010401</name>
</gene>
<feature type="domain" description="RNase H type-1" evidence="2">
    <location>
        <begin position="126"/>
        <end position="204"/>
    </location>
</feature>
<feature type="chain" id="PRO_5035242321" description="RNase H type-1 domain-containing protein" evidence="1">
    <location>
        <begin position="23"/>
        <end position="204"/>
    </location>
</feature>
<keyword evidence="4" id="KW-1185">Reference proteome</keyword>
<sequence>CSVVLPCGRGITLAIFATVAQGWFHGCQPCGCFLCPHITSSPSRNAVGHGDIIPLQPSTDKDAIAQNDVTTERHRASMRARLRHGYTTVIQHLRRQLDLMLHAKAAKVMKTVFCDNWDPVSGLQRPGSRYVLCFDGGPRGNPGPGGSGAVVVCVGQDMAEIRICWVGSMSYATRTTPNNVTEYMGLLDSLRECLQKKWVPLHVV</sequence>
<evidence type="ECO:0000256" key="1">
    <source>
        <dbReference type="SAM" id="SignalP"/>
    </source>
</evidence>
<name>A0A8J5IQC5_9STRA</name>
<keyword evidence="1" id="KW-0732">Signal</keyword>
<accession>A0A8J5IQC5</accession>
<feature type="signal peptide" evidence="1">
    <location>
        <begin position="1"/>
        <end position="22"/>
    </location>
</feature>
<dbReference type="InterPro" id="IPR002156">
    <property type="entry name" value="RNaseH_domain"/>
</dbReference>
<evidence type="ECO:0000313" key="3">
    <source>
        <dbReference type="EMBL" id="KAG6958705.1"/>
    </source>
</evidence>
<dbReference type="AlphaFoldDB" id="A0A8J5IQC5"/>
<evidence type="ECO:0000313" key="4">
    <source>
        <dbReference type="Proteomes" id="UP000709295"/>
    </source>
</evidence>
<dbReference type="PROSITE" id="PS50879">
    <property type="entry name" value="RNASE_H_1"/>
    <property type="match status" value="1"/>
</dbReference>
<dbReference type="EMBL" id="JAENGY010000655">
    <property type="protein sequence ID" value="KAG6958705.1"/>
    <property type="molecule type" value="Genomic_DNA"/>
</dbReference>
<reference evidence="3" key="1">
    <citation type="submission" date="2021-01" db="EMBL/GenBank/DDBJ databases">
        <title>Phytophthora aleatoria, a newly-described species from Pinus radiata is distinct from Phytophthora cactorum isolates based on comparative genomics.</title>
        <authorList>
            <person name="Mcdougal R."/>
            <person name="Panda P."/>
            <person name="Williams N."/>
            <person name="Studholme D.J."/>
        </authorList>
    </citation>
    <scope>NUCLEOTIDE SEQUENCE</scope>
    <source>
        <strain evidence="3">NZFS 4037</strain>
    </source>
</reference>
<proteinExistence type="predicted"/>
<evidence type="ECO:0000259" key="2">
    <source>
        <dbReference type="PROSITE" id="PS50879"/>
    </source>
</evidence>